<feature type="transmembrane region" description="Helical" evidence="9">
    <location>
        <begin position="240"/>
        <end position="260"/>
    </location>
</feature>
<evidence type="ECO:0000256" key="5">
    <source>
        <dbReference type="ARBA" id="ARBA00022741"/>
    </source>
</evidence>
<evidence type="ECO:0000256" key="7">
    <source>
        <dbReference type="ARBA" id="ARBA00022989"/>
    </source>
</evidence>
<dbReference type="AlphaFoldDB" id="A0A3M2LG00"/>
<feature type="transmembrane region" description="Helical" evidence="9">
    <location>
        <begin position="127"/>
        <end position="151"/>
    </location>
</feature>
<evidence type="ECO:0000256" key="8">
    <source>
        <dbReference type="ARBA" id="ARBA00023136"/>
    </source>
</evidence>
<dbReference type="SUPFAM" id="SSF90123">
    <property type="entry name" value="ABC transporter transmembrane region"/>
    <property type="match status" value="1"/>
</dbReference>
<gene>
    <name evidence="12" type="ORF">EBN03_11115</name>
</gene>
<accession>A0A3M2LG00</accession>
<dbReference type="PANTHER" id="PTHR43394">
    <property type="entry name" value="ATP-DEPENDENT PERMEASE MDL1, MITOCHONDRIAL"/>
    <property type="match status" value="1"/>
</dbReference>
<keyword evidence="3" id="KW-1003">Cell membrane</keyword>
<keyword evidence="2" id="KW-0813">Transport</keyword>
<dbReference type="SUPFAM" id="SSF52540">
    <property type="entry name" value="P-loop containing nucleoside triphosphate hydrolases"/>
    <property type="match status" value="1"/>
</dbReference>
<dbReference type="Pfam" id="PF00005">
    <property type="entry name" value="ABC_tran"/>
    <property type="match status" value="1"/>
</dbReference>
<feature type="domain" description="ABC transporter" evidence="10">
    <location>
        <begin position="334"/>
        <end position="569"/>
    </location>
</feature>
<comment type="caution">
    <text evidence="12">The sequence shown here is derived from an EMBL/GenBank/DDBJ whole genome shotgun (WGS) entry which is preliminary data.</text>
</comment>
<evidence type="ECO:0000259" key="11">
    <source>
        <dbReference type="PROSITE" id="PS50929"/>
    </source>
</evidence>
<dbReference type="InterPro" id="IPR003593">
    <property type="entry name" value="AAA+_ATPase"/>
</dbReference>
<keyword evidence="6 12" id="KW-0067">ATP-binding</keyword>
<dbReference type="InterPro" id="IPR039421">
    <property type="entry name" value="Type_1_exporter"/>
</dbReference>
<evidence type="ECO:0000256" key="6">
    <source>
        <dbReference type="ARBA" id="ARBA00022840"/>
    </source>
</evidence>
<dbReference type="CDD" id="cd18548">
    <property type="entry name" value="ABC_6TM_Tm287_like"/>
    <property type="match status" value="1"/>
</dbReference>
<dbReference type="GO" id="GO:0015421">
    <property type="term" value="F:ABC-type oligopeptide transporter activity"/>
    <property type="evidence" value="ECO:0007669"/>
    <property type="project" value="TreeGrafter"/>
</dbReference>
<dbReference type="InterPro" id="IPR017871">
    <property type="entry name" value="ABC_transporter-like_CS"/>
</dbReference>
<evidence type="ECO:0000313" key="13">
    <source>
        <dbReference type="Proteomes" id="UP000279275"/>
    </source>
</evidence>
<keyword evidence="5" id="KW-0547">Nucleotide-binding</keyword>
<name>A0A3M2LG00_9NOCA</name>
<dbReference type="EMBL" id="RFFH01000003">
    <property type="protein sequence ID" value="RMI33638.1"/>
    <property type="molecule type" value="Genomic_DNA"/>
</dbReference>
<dbReference type="FunFam" id="3.40.50.300:FF:000854">
    <property type="entry name" value="Multidrug ABC transporter ATP-binding protein"/>
    <property type="match status" value="1"/>
</dbReference>
<dbReference type="GO" id="GO:0016887">
    <property type="term" value="F:ATP hydrolysis activity"/>
    <property type="evidence" value="ECO:0007669"/>
    <property type="project" value="InterPro"/>
</dbReference>
<evidence type="ECO:0000256" key="9">
    <source>
        <dbReference type="SAM" id="Phobius"/>
    </source>
</evidence>
<dbReference type="GO" id="GO:0005524">
    <property type="term" value="F:ATP binding"/>
    <property type="evidence" value="ECO:0007669"/>
    <property type="project" value="UniProtKB-KW"/>
</dbReference>
<dbReference type="PANTHER" id="PTHR43394:SF1">
    <property type="entry name" value="ATP-BINDING CASSETTE SUB-FAMILY B MEMBER 10, MITOCHONDRIAL"/>
    <property type="match status" value="1"/>
</dbReference>
<keyword evidence="13" id="KW-1185">Reference proteome</keyword>
<feature type="transmembrane region" description="Helical" evidence="9">
    <location>
        <begin position="12"/>
        <end position="37"/>
    </location>
</feature>
<organism evidence="12 13">
    <name type="scientific">Nocardia stercoris</name>
    <dbReference type="NCBI Taxonomy" id="2483361"/>
    <lineage>
        <taxon>Bacteria</taxon>
        <taxon>Bacillati</taxon>
        <taxon>Actinomycetota</taxon>
        <taxon>Actinomycetes</taxon>
        <taxon>Mycobacteriales</taxon>
        <taxon>Nocardiaceae</taxon>
        <taxon>Nocardia</taxon>
    </lineage>
</organism>
<evidence type="ECO:0000256" key="1">
    <source>
        <dbReference type="ARBA" id="ARBA00004651"/>
    </source>
</evidence>
<dbReference type="InterPro" id="IPR027417">
    <property type="entry name" value="P-loop_NTPase"/>
</dbReference>
<dbReference type="PROSITE" id="PS50929">
    <property type="entry name" value="ABC_TM1F"/>
    <property type="match status" value="1"/>
</dbReference>
<evidence type="ECO:0000259" key="10">
    <source>
        <dbReference type="PROSITE" id="PS50893"/>
    </source>
</evidence>
<dbReference type="OrthoDB" id="9806127at2"/>
<feature type="transmembrane region" description="Helical" evidence="9">
    <location>
        <begin position="157"/>
        <end position="177"/>
    </location>
</feature>
<dbReference type="InterPro" id="IPR003439">
    <property type="entry name" value="ABC_transporter-like_ATP-bd"/>
</dbReference>
<evidence type="ECO:0000256" key="3">
    <source>
        <dbReference type="ARBA" id="ARBA00022475"/>
    </source>
</evidence>
<dbReference type="InterPro" id="IPR011527">
    <property type="entry name" value="ABC1_TM_dom"/>
</dbReference>
<reference evidence="12 13" key="1">
    <citation type="submission" date="2018-10" db="EMBL/GenBank/DDBJ databases">
        <title>Isolation from cow dung.</title>
        <authorList>
            <person name="Ling L."/>
        </authorList>
    </citation>
    <scope>NUCLEOTIDE SEQUENCE [LARGE SCALE GENOMIC DNA]</scope>
    <source>
        <strain evidence="12 13">NEAU-LL90</strain>
    </source>
</reference>
<dbReference type="Gene3D" id="1.20.1560.10">
    <property type="entry name" value="ABC transporter type 1, transmembrane domain"/>
    <property type="match status" value="1"/>
</dbReference>
<protein>
    <submittedName>
        <fullName evidence="12">ABC transporter ATP-binding protein</fullName>
    </submittedName>
</protein>
<keyword evidence="4 9" id="KW-0812">Transmembrane</keyword>
<dbReference type="InterPro" id="IPR036640">
    <property type="entry name" value="ABC1_TM_sf"/>
</dbReference>
<evidence type="ECO:0000256" key="2">
    <source>
        <dbReference type="ARBA" id="ARBA00022448"/>
    </source>
</evidence>
<dbReference type="GO" id="GO:0005886">
    <property type="term" value="C:plasma membrane"/>
    <property type="evidence" value="ECO:0007669"/>
    <property type="project" value="UniProtKB-SubCell"/>
</dbReference>
<dbReference type="PROSITE" id="PS50893">
    <property type="entry name" value="ABC_TRANSPORTER_2"/>
    <property type="match status" value="1"/>
</dbReference>
<feature type="transmembrane region" description="Helical" evidence="9">
    <location>
        <begin position="57"/>
        <end position="78"/>
    </location>
</feature>
<dbReference type="Pfam" id="PF00664">
    <property type="entry name" value="ABC_membrane"/>
    <property type="match status" value="1"/>
</dbReference>
<dbReference type="Gene3D" id="3.40.50.300">
    <property type="entry name" value="P-loop containing nucleotide triphosphate hydrolases"/>
    <property type="match status" value="1"/>
</dbReference>
<feature type="domain" description="ABC transmembrane type-1" evidence="11">
    <location>
        <begin position="18"/>
        <end position="300"/>
    </location>
</feature>
<evidence type="ECO:0000313" key="12">
    <source>
        <dbReference type="EMBL" id="RMI33638.1"/>
    </source>
</evidence>
<dbReference type="PROSITE" id="PS00211">
    <property type="entry name" value="ABC_TRANSPORTER_1"/>
    <property type="match status" value="1"/>
</dbReference>
<comment type="subcellular location">
    <subcellularLocation>
        <location evidence="1">Cell membrane</location>
        <topology evidence="1">Multi-pass membrane protein</topology>
    </subcellularLocation>
</comment>
<dbReference type="RefSeq" id="WP_122187836.1">
    <property type="nucleotide sequence ID" value="NZ_RFFH01000003.1"/>
</dbReference>
<dbReference type="SMART" id="SM00382">
    <property type="entry name" value="AAA"/>
    <property type="match status" value="1"/>
</dbReference>
<dbReference type="Proteomes" id="UP000279275">
    <property type="component" value="Unassembled WGS sequence"/>
</dbReference>
<evidence type="ECO:0000256" key="4">
    <source>
        <dbReference type="ARBA" id="ARBA00022692"/>
    </source>
</evidence>
<proteinExistence type="predicted"/>
<keyword evidence="7 9" id="KW-1133">Transmembrane helix</keyword>
<feature type="transmembrane region" description="Helical" evidence="9">
    <location>
        <begin position="280"/>
        <end position="299"/>
    </location>
</feature>
<sequence length="577" mass="61561">MLLGLLRRFLAPYRVPIAAVIALQCVATLAMLYLPTLNADLVDNGVTTGDTDHIRRVGMWMLLVTALQIVASACSMYLGSRAAMAAGRDIRAALLRRVGTFSAHEVGRFGVPSLITRTTNDVDQVQTLLVLSVSLLVPAPIMCAGGIVLALRQGPDPAWVLVIAVPVLGAAMAAVIARSVPAYRTVQTALDRVTLVLREQITGIRIVRAFVRESPERERFAAANRELTGAALTVGRLTALMYPLVLVISNVTSVAVLWFGGREVDAGSIRIGVLSAMTVYLMQILAAVMMASFLAMIAPRAAVSAERIRAVFDTRPAVADPDRPRPFAGDPAVVELRGVAYGFPGAEAMVLRDIDFRVEPGRHTAIVGATGSGKTTLLDLIARQIDVTAGSVRVGGTDVRELARAQLRARIAVVPQQSYLFAGTIASNLRLGDPTADDEKLWAALETAQAADFVRDLPGGLAAEVTQGGSGFSGGQRQRLAIARAVVRQPRLYLFDDCFSALDAGTDARVRAALRTVTADASVVTVSQRISTVRDVDRIVVLDRGTVAGIGTHEQLLDSCPEYRELAESQLEAQEVL</sequence>
<keyword evidence="8 9" id="KW-0472">Membrane</keyword>